<dbReference type="Gene3D" id="3.40.640.10">
    <property type="entry name" value="Type I PLP-dependent aspartate aminotransferase-like (Major domain)"/>
    <property type="match status" value="1"/>
</dbReference>
<dbReference type="InterPro" id="IPR000277">
    <property type="entry name" value="Cys/Met-Metab_PyrdxlP-dep_enz"/>
</dbReference>
<dbReference type="GO" id="GO:0019346">
    <property type="term" value="P:transsulfuration"/>
    <property type="evidence" value="ECO:0007669"/>
    <property type="project" value="InterPro"/>
</dbReference>
<dbReference type="Proteomes" id="UP000702544">
    <property type="component" value="Unassembled WGS sequence"/>
</dbReference>
<evidence type="ECO:0000256" key="10">
    <source>
        <dbReference type="ARBA" id="ARBA00078333"/>
    </source>
</evidence>
<dbReference type="PANTHER" id="PTHR11808">
    <property type="entry name" value="TRANS-SULFURATION ENZYME FAMILY MEMBER"/>
    <property type="match status" value="1"/>
</dbReference>
<dbReference type="GO" id="GO:0030170">
    <property type="term" value="F:pyridoxal phosphate binding"/>
    <property type="evidence" value="ECO:0007669"/>
    <property type="project" value="InterPro"/>
</dbReference>
<comment type="catalytic activity">
    <reaction evidence="7">
        <text>L-methionine + H2O = methanethiol + 2-oxobutanoate + NH4(+)</text>
        <dbReference type="Rhea" id="RHEA:23800"/>
        <dbReference type="ChEBI" id="CHEBI:15377"/>
        <dbReference type="ChEBI" id="CHEBI:16007"/>
        <dbReference type="ChEBI" id="CHEBI:16763"/>
        <dbReference type="ChEBI" id="CHEBI:28938"/>
        <dbReference type="ChEBI" id="CHEBI:57844"/>
        <dbReference type="EC" id="4.4.1.11"/>
    </reaction>
</comment>
<evidence type="ECO:0000256" key="3">
    <source>
        <dbReference type="ARBA" id="ARBA00012222"/>
    </source>
</evidence>
<dbReference type="GO" id="GO:0016740">
    <property type="term" value="F:transferase activity"/>
    <property type="evidence" value="ECO:0007669"/>
    <property type="project" value="UniProtKB-KW"/>
</dbReference>
<evidence type="ECO:0000256" key="7">
    <source>
        <dbReference type="ARBA" id="ARBA00049180"/>
    </source>
</evidence>
<keyword evidence="13" id="KW-0808">Transferase</keyword>
<comment type="similarity">
    <text evidence="2">Belongs to the trans-sulfuration enzymes family. L-methionine gamma-lyase subfamily.</text>
</comment>
<evidence type="ECO:0000256" key="5">
    <source>
        <dbReference type="ARBA" id="ARBA00022898"/>
    </source>
</evidence>
<dbReference type="PIRSF" id="PIRSF001434">
    <property type="entry name" value="CGS"/>
    <property type="match status" value="1"/>
</dbReference>
<dbReference type="AlphaFoldDB" id="A0AAE4ZC38"/>
<name>A0AAE4ZC38_9BACT</name>
<dbReference type="Gene3D" id="3.90.1150.10">
    <property type="entry name" value="Aspartate Aminotransferase, domain 1"/>
    <property type="match status" value="1"/>
</dbReference>
<dbReference type="EC" id="4.4.1.11" evidence="3"/>
<dbReference type="CDD" id="cd00614">
    <property type="entry name" value="CGS_like"/>
    <property type="match status" value="1"/>
</dbReference>
<evidence type="ECO:0000256" key="8">
    <source>
        <dbReference type="ARBA" id="ARBA00050802"/>
    </source>
</evidence>
<comment type="caution">
    <text evidence="13">The sequence shown here is derived from an EMBL/GenBank/DDBJ whole genome shotgun (WGS) entry which is preliminary data.</text>
</comment>
<evidence type="ECO:0000256" key="12">
    <source>
        <dbReference type="RuleBase" id="RU362118"/>
    </source>
</evidence>
<dbReference type="GO" id="GO:0018826">
    <property type="term" value="F:methionine gamma-lyase activity"/>
    <property type="evidence" value="ECO:0007669"/>
    <property type="project" value="UniProtKB-EC"/>
</dbReference>
<evidence type="ECO:0000256" key="1">
    <source>
        <dbReference type="ARBA" id="ARBA00001933"/>
    </source>
</evidence>
<keyword evidence="5 11" id="KW-0663">Pyridoxal phosphate</keyword>
<dbReference type="InterPro" id="IPR015421">
    <property type="entry name" value="PyrdxlP-dep_Trfase_major"/>
</dbReference>
<evidence type="ECO:0000313" key="13">
    <source>
        <dbReference type="EMBL" id="NIR76732.1"/>
    </source>
</evidence>
<dbReference type="InterPro" id="IPR015424">
    <property type="entry name" value="PyrdxlP-dep_Trfase"/>
</dbReference>
<feature type="modified residue" description="N6-(pyridoxal phosphate)lysine" evidence="11">
    <location>
        <position position="209"/>
    </location>
</feature>
<organism evidence="13 14">
    <name type="scientific">Candidatus Kutchimonas denitrificans</name>
    <dbReference type="NCBI Taxonomy" id="3056748"/>
    <lineage>
        <taxon>Bacteria</taxon>
        <taxon>Pseudomonadati</taxon>
        <taxon>Gemmatimonadota</taxon>
        <taxon>Gemmatimonadia</taxon>
        <taxon>Candidatus Palauibacterales</taxon>
        <taxon>Candidatus Palauibacteraceae</taxon>
        <taxon>Candidatus Kutchimonas</taxon>
    </lineage>
</organism>
<evidence type="ECO:0000256" key="6">
    <source>
        <dbReference type="ARBA" id="ARBA00023239"/>
    </source>
</evidence>
<keyword evidence="6" id="KW-0456">Lyase</keyword>
<evidence type="ECO:0000256" key="2">
    <source>
        <dbReference type="ARBA" id="ARBA00008667"/>
    </source>
</evidence>
<comment type="cofactor">
    <cofactor evidence="1 12">
        <name>pyridoxal 5'-phosphate</name>
        <dbReference type="ChEBI" id="CHEBI:597326"/>
    </cofactor>
</comment>
<dbReference type="PROSITE" id="PS00868">
    <property type="entry name" value="CYS_MET_METAB_PP"/>
    <property type="match status" value="1"/>
</dbReference>
<dbReference type="InterPro" id="IPR015422">
    <property type="entry name" value="PyrdxlP-dep_Trfase_small"/>
</dbReference>
<comment type="subunit">
    <text evidence="9">Homotetramer; dimer of active dimers.</text>
</comment>
<comment type="catalytic activity">
    <reaction evidence="8">
        <text>L-homocysteine + H2O = 2-oxobutanoate + hydrogen sulfide + NH4(+) + H(+)</text>
        <dbReference type="Rhea" id="RHEA:14501"/>
        <dbReference type="ChEBI" id="CHEBI:15377"/>
        <dbReference type="ChEBI" id="CHEBI:15378"/>
        <dbReference type="ChEBI" id="CHEBI:16763"/>
        <dbReference type="ChEBI" id="CHEBI:28938"/>
        <dbReference type="ChEBI" id="CHEBI:29919"/>
        <dbReference type="ChEBI" id="CHEBI:58199"/>
        <dbReference type="EC" id="4.4.1.2"/>
    </reaction>
</comment>
<dbReference type="FunFam" id="3.40.640.10:FF:000046">
    <property type="entry name" value="Cystathionine gamma-lyase"/>
    <property type="match status" value="1"/>
</dbReference>
<dbReference type="InterPro" id="IPR054542">
    <property type="entry name" value="Cys_met_metab_PP"/>
</dbReference>
<proteinExistence type="inferred from homology"/>
<evidence type="ECO:0000313" key="14">
    <source>
        <dbReference type="Proteomes" id="UP000702544"/>
    </source>
</evidence>
<evidence type="ECO:0000256" key="4">
    <source>
        <dbReference type="ARBA" id="ARBA00019040"/>
    </source>
</evidence>
<sequence length="405" mass="43258">MEPPARFDTKAVANGLEAPTGDVVPPVHLSSTYRLPGIDPELSLEDVDPDQGEWLYSRLSNPTRHGLERQLATLERGERAFAFSSGTAAIATAIMAVVEPGDHVVAFDDLYAGTKRMLDRLFEGQLGVDVDYVDATDPDNVAAAVRPSTTLVWMETPTNPLMHLCDIGAIADIAADAGARFGVDNTFASPYFQRPLGLGADMVVHSTTKYLNGHSDGIGGAVVVDDEGLAESVGFLQQVALGNALAPFDSYLLARGLKTLPLRMRQHEANARELAAYLEAHDGVRAVHYPGLESHPQHELAREQMLGYGGILSFEIDGDVDDAARFFAALETMTLAVSLGGVETLVEHPATMTHEPLGPERRAALGITDSLVRVSVGVEDVADLIADVERGLCAVEEAEPIPTGD</sequence>
<accession>A0AAE4ZC38</accession>
<evidence type="ECO:0000256" key="9">
    <source>
        <dbReference type="ARBA" id="ARBA00064130"/>
    </source>
</evidence>
<reference evidence="13 14" key="1">
    <citation type="submission" date="2020-01" db="EMBL/GenBank/DDBJ databases">
        <title>Genomes assembled from Gulf of Kutch pelagic sediment metagenomes.</title>
        <authorList>
            <person name="Chandrashekar M."/>
            <person name="Mahajan M.S."/>
            <person name="Dave K.J."/>
            <person name="Vatsa P."/>
            <person name="Nathani N.M."/>
        </authorList>
    </citation>
    <scope>NUCLEOTIDE SEQUENCE [LARGE SCALE GENOMIC DNA]</scope>
    <source>
        <strain evidence="13">KS3-K002</strain>
    </source>
</reference>
<dbReference type="FunFam" id="3.90.1150.10:FF:000008">
    <property type="entry name" value="Cystathionine gamma-synthase"/>
    <property type="match status" value="1"/>
</dbReference>
<dbReference type="GO" id="GO:0004123">
    <property type="term" value="F:cystathionine gamma-lyase activity"/>
    <property type="evidence" value="ECO:0007669"/>
    <property type="project" value="TreeGrafter"/>
</dbReference>
<dbReference type="GO" id="GO:0005737">
    <property type="term" value="C:cytoplasm"/>
    <property type="evidence" value="ECO:0007669"/>
    <property type="project" value="TreeGrafter"/>
</dbReference>
<protein>
    <recommendedName>
        <fullName evidence="4">L-methionine gamma-lyase</fullName>
        <ecNumber evidence="3">4.4.1.11</ecNumber>
    </recommendedName>
    <alternativeName>
        <fullName evidence="10">L-methionine-alpha-deamino-gamma-mercaptomethane-lyase</fullName>
    </alternativeName>
</protein>
<dbReference type="PANTHER" id="PTHR11808:SF15">
    <property type="entry name" value="CYSTATHIONINE GAMMA-LYASE"/>
    <property type="match status" value="1"/>
</dbReference>
<evidence type="ECO:0000256" key="11">
    <source>
        <dbReference type="PIRSR" id="PIRSR001434-2"/>
    </source>
</evidence>
<dbReference type="SUPFAM" id="SSF53383">
    <property type="entry name" value="PLP-dependent transferases"/>
    <property type="match status" value="1"/>
</dbReference>
<dbReference type="GO" id="GO:0047982">
    <property type="term" value="F:homocysteine desulfhydrase activity"/>
    <property type="evidence" value="ECO:0007669"/>
    <property type="project" value="UniProtKB-EC"/>
</dbReference>
<dbReference type="EMBL" id="JAACAK010000145">
    <property type="protein sequence ID" value="NIR76732.1"/>
    <property type="molecule type" value="Genomic_DNA"/>
</dbReference>
<gene>
    <name evidence="13" type="ORF">GWO12_16770</name>
</gene>
<dbReference type="GO" id="GO:0019343">
    <property type="term" value="P:cysteine biosynthetic process via cystathionine"/>
    <property type="evidence" value="ECO:0007669"/>
    <property type="project" value="TreeGrafter"/>
</dbReference>
<dbReference type="Pfam" id="PF01053">
    <property type="entry name" value="Cys_Met_Meta_PP"/>
    <property type="match status" value="1"/>
</dbReference>